<feature type="compositionally biased region" description="Pro residues" evidence="1">
    <location>
        <begin position="162"/>
        <end position="173"/>
    </location>
</feature>
<evidence type="ECO:0000313" key="2">
    <source>
        <dbReference type="EMBL" id="RPD65595.1"/>
    </source>
</evidence>
<protein>
    <submittedName>
        <fullName evidence="2">Uncharacterized protein</fullName>
    </submittedName>
</protein>
<dbReference type="AlphaFoldDB" id="A0A5C2SP25"/>
<proteinExistence type="predicted"/>
<organism evidence="2 3">
    <name type="scientific">Lentinus tigrinus ALCF2SS1-6</name>
    <dbReference type="NCBI Taxonomy" id="1328759"/>
    <lineage>
        <taxon>Eukaryota</taxon>
        <taxon>Fungi</taxon>
        <taxon>Dikarya</taxon>
        <taxon>Basidiomycota</taxon>
        <taxon>Agaricomycotina</taxon>
        <taxon>Agaricomycetes</taxon>
        <taxon>Polyporales</taxon>
        <taxon>Polyporaceae</taxon>
        <taxon>Lentinus</taxon>
    </lineage>
</organism>
<reference evidence="2" key="1">
    <citation type="journal article" date="2018" name="Genome Biol. Evol.">
        <title>Genomics and development of Lentinus tigrinus, a white-rot wood-decaying mushroom with dimorphic fruiting bodies.</title>
        <authorList>
            <person name="Wu B."/>
            <person name="Xu Z."/>
            <person name="Knudson A."/>
            <person name="Carlson A."/>
            <person name="Chen N."/>
            <person name="Kovaka S."/>
            <person name="LaButti K."/>
            <person name="Lipzen A."/>
            <person name="Pennachio C."/>
            <person name="Riley R."/>
            <person name="Schakwitz W."/>
            <person name="Umezawa K."/>
            <person name="Ohm R.A."/>
            <person name="Grigoriev I.V."/>
            <person name="Nagy L.G."/>
            <person name="Gibbons J."/>
            <person name="Hibbett D."/>
        </authorList>
    </citation>
    <scope>NUCLEOTIDE SEQUENCE [LARGE SCALE GENOMIC DNA]</scope>
    <source>
        <strain evidence="2">ALCF2SS1-6</strain>
    </source>
</reference>
<accession>A0A5C2SP25</accession>
<gene>
    <name evidence="2" type="ORF">L227DRAFT_649639</name>
</gene>
<evidence type="ECO:0000313" key="3">
    <source>
        <dbReference type="Proteomes" id="UP000313359"/>
    </source>
</evidence>
<dbReference type="Proteomes" id="UP000313359">
    <property type="component" value="Unassembled WGS sequence"/>
</dbReference>
<feature type="compositionally biased region" description="Polar residues" evidence="1">
    <location>
        <begin position="148"/>
        <end position="157"/>
    </location>
</feature>
<dbReference type="EMBL" id="ML122252">
    <property type="protein sequence ID" value="RPD65595.1"/>
    <property type="molecule type" value="Genomic_DNA"/>
</dbReference>
<dbReference type="OrthoDB" id="2754366at2759"/>
<feature type="region of interest" description="Disordered" evidence="1">
    <location>
        <begin position="146"/>
        <end position="173"/>
    </location>
</feature>
<feature type="region of interest" description="Disordered" evidence="1">
    <location>
        <begin position="24"/>
        <end position="66"/>
    </location>
</feature>
<sequence length="253" mass="27989">MAIFKARNRHANYSLFADLRFPTNLRGKDTSTPKPRSPSAPTTATTPLPRVSDCAPSCSDTPRRDAHAHTQLLGTTSLASAPTVSLALVSLPFAQCRKDIRWRKEGFEMASSDPDAVPFAIRTHTLVPLDTAYERDDIRRRNEAFESRSLSVNSNDQRVSPPASPTVRPPSPPCPTIHNYQSALPSVYSRYSWNDEVTKEEEDTVTAVYEVYRGLTLFELGYGVASDEAVMGAASVSFDEESFLRMAEDSLGW</sequence>
<keyword evidence="3" id="KW-1185">Reference proteome</keyword>
<name>A0A5C2SP25_9APHY</name>
<feature type="compositionally biased region" description="Low complexity" evidence="1">
    <location>
        <begin position="32"/>
        <end position="50"/>
    </location>
</feature>
<evidence type="ECO:0000256" key="1">
    <source>
        <dbReference type="SAM" id="MobiDB-lite"/>
    </source>
</evidence>